<name>A0AAQ3M403_9PEZI</name>
<dbReference type="Pfam" id="PF17183">
    <property type="entry name" value="Get5_C"/>
    <property type="match status" value="1"/>
</dbReference>
<feature type="compositionally biased region" description="Polar residues" evidence="1">
    <location>
        <begin position="51"/>
        <end position="62"/>
    </location>
</feature>
<dbReference type="EMBL" id="CP138584">
    <property type="protein sequence ID" value="WPH00909.1"/>
    <property type="molecule type" value="Genomic_DNA"/>
</dbReference>
<feature type="region of interest" description="Disordered" evidence="1">
    <location>
        <begin position="140"/>
        <end position="197"/>
    </location>
</feature>
<evidence type="ECO:0000256" key="1">
    <source>
        <dbReference type="SAM" id="MobiDB-lite"/>
    </source>
</evidence>
<dbReference type="Gene3D" id="3.10.20.90">
    <property type="entry name" value="Phosphatidylinositol 3-kinase Catalytic Subunit, Chain A, domain 1"/>
    <property type="match status" value="1"/>
</dbReference>
<accession>A0AAQ3M403</accession>
<keyword evidence="4" id="KW-1185">Reference proteome</keyword>
<dbReference type="Proteomes" id="UP001303373">
    <property type="component" value="Chromosome 5"/>
</dbReference>
<feature type="region of interest" description="Disordered" evidence="1">
    <location>
        <begin position="27"/>
        <end position="62"/>
    </location>
</feature>
<sequence length="240" mass="25977">MSEVTFAKSFLATIDKRAIKLPAEHVSDPKKYPNQSPFILPRQTHPFPRKTVSNSAQQARSKTVTATVKPMKGGESITITDLTVDSTIHDVKTQYAQKSSLQQDKIRLLLNKKPAADLKSLKDLGVEGETVEFSAMVMGGGGASTPGTATPPSEKSAPTPPVVAPVPNKDVDVQMADAPDSERAQAEANLEQASGGNTATDILKTDAFWTDLHGFLAQRLRDDAHADKLAQTFRETWKKL</sequence>
<dbReference type="SUPFAM" id="SSF54236">
    <property type="entry name" value="Ubiquitin-like"/>
    <property type="match status" value="1"/>
</dbReference>
<evidence type="ECO:0000313" key="3">
    <source>
        <dbReference type="EMBL" id="WPH00909.1"/>
    </source>
</evidence>
<organism evidence="3 4">
    <name type="scientific">Acrodontium crateriforme</name>
    <dbReference type="NCBI Taxonomy" id="150365"/>
    <lineage>
        <taxon>Eukaryota</taxon>
        <taxon>Fungi</taxon>
        <taxon>Dikarya</taxon>
        <taxon>Ascomycota</taxon>
        <taxon>Pezizomycotina</taxon>
        <taxon>Dothideomycetes</taxon>
        <taxon>Dothideomycetidae</taxon>
        <taxon>Mycosphaerellales</taxon>
        <taxon>Teratosphaeriaceae</taxon>
        <taxon>Acrodontium</taxon>
    </lineage>
</organism>
<feature type="domain" description="Ubiquitin-like" evidence="2">
    <location>
        <begin position="64"/>
        <end position="141"/>
    </location>
</feature>
<dbReference type="InterPro" id="IPR029071">
    <property type="entry name" value="Ubiquitin-like_domsf"/>
</dbReference>
<gene>
    <name evidence="3" type="ORF">R9X50_00374300</name>
</gene>
<evidence type="ECO:0000259" key="2">
    <source>
        <dbReference type="PROSITE" id="PS50053"/>
    </source>
</evidence>
<dbReference type="PROSITE" id="PS50053">
    <property type="entry name" value="UBIQUITIN_2"/>
    <property type="match status" value="1"/>
</dbReference>
<dbReference type="InterPro" id="IPR049256">
    <property type="entry name" value="Get5_C"/>
</dbReference>
<protein>
    <recommendedName>
        <fullName evidence="2">Ubiquitin-like domain-containing protein</fullName>
    </recommendedName>
</protein>
<evidence type="ECO:0000313" key="4">
    <source>
        <dbReference type="Proteomes" id="UP001303373"/>
    </source>
</evidence>
<proteinExistence type="predicted"/>
<dbReference type="Gene3D" id="1.10.286.70">
    <property type="entry name" value="Get5 dimerization domain"/>
    <property type="match status" value="1"/>
</dbReference>
<reference evidence="3 4" key="1">
    <citation type="submission" date="2023-11" db="EMBL/GenBank/DDBJ databases">
        <title>An acidophilic fungus is an integral part of prey digestion in a carnivorous sundew plant.</title>
        <authorList>
            <person name="Tsai I.J."/>
        </authorList>
    </citation>
    <scope>NUCLEOTIDE SEQUENCE [LARGE SCALE GENOMIC DNA]</scope>
    <source>
        <strain evidence="3">169a</strain>
    </source>
</reference>
<dbReference type="AlphaFoldDB" id="A0AAQ3M403"/>
<dbReference type="Pfam" id="PF12754">
    <property type="entry name" value="Get5_N"/>
    <property type="match status" value="1"/>
</dbReference>
<dbReference type="InterPro" id="IPR000626">
    <property type="entry name" value="Ubiquitin-like_dom"/>
</dbReference>
<dbReference type="InterPro" id="IPR024737">
    <property type="entry name" value="Get5_N"/>
</dbReference>